<keyword evidence="7" id="KW-0411">Iron-sulfur</keyword>
<keyword evidence="5" id="KW-0249">Electron transport</keyword>
<dbReference type="RefSeq" id="WP_262581251.1">
    <property type="nucleotide sequence ID" value="NZ_JAOQJV010000005.1"/>
</dbReference>
<dbReference type="InterPro" id="IPR050572">
    <property type="entry name" value="Fe-S_Ferredoxin"/>
</dbReference>
<gene>
    <name evidence="9" type="ORF">OCV65_05525</name>
</gene>
<dbReference type="InterPro" id="IPR017900">
    <property type="entry name" value="4Fe4S_Fe_S_CS"/>
</dbReference>
<evidence type="ECO:0000256" key="7">
    <source>
        <dbReference type="ARBA" id="ARBA00023014"/>
    </source>
</evidence>
<dbReference type="PROSITE" id="PS51379">
    <property type="entry name" value="4FE4S_FER_2"/>
    <property type="match status" value="2"/>
</dbReference>
<dbReference type="PANTHER" id="PTHR43687:SF6">
    <property type="entry name" value="L-ASPARTATE SEMIALDEHYDE SULFURTRANSFERASE IRON-SULFUR SUBUNIT"/>
    <property type="match status" value="1"/>
</dbReference>
<dbReference type="InterPro" id="IPR011576">
    <property type="entry name" value="Pyridox_Oxase_N"/>
</dbReference>
<dbReference type="Proteomes" id="UP001207605">
    <property type="component" value="Unassembled WGS sequence"/>
</dbReference>
<keyword evidence="6" id="KW-0408">Iron</keyword>
<dbReference type="PANTHER" id="PTHR43687">
    <property type="entry name" value="ADENYLYLSULFATE REDUCTASE, BETA SUBUNIT"/>
    <property type="match status" value="1"/>
</dbReference>
<keyword evidence="3" id="KW-0479">Metal-binding</keyword>
<reference evidence="9 10" key="1">
    <citation type="journal article" date="2021" name="ISME Commun">
        <title>Automated analysis of genomic sequences facilitates high-throughput and comprehensive description of bacteria.</title>
        <authorList>
            <person name="Hitch T.C.A."/>
        </authorList>
    </citation>
    <scope>NUCLEOTIDE SEQUENCE [LARGE SCALE GENOMIC DNA]</scope>
    <source>
        <strain evidence="9 10">Sanger_02</strain>
    </source>
</reference>
<dbReference type="Gene3D" id="3.30.70.20">
    <property type="match status" value="1"/>
</dbReference>
<dbReference type="InterPro" id="IPR012349">
    <property type="entry name" value="Split_barrel_FMN-bd"/>
</dbReference>
<proteinExistence type="predicted"/>
<name>A0ABT2S519_9FIRM</name>
<evidence type="ECO:0000256" key="2">
    <source>
        <dbReference type="ARBA" id="ARBA00022485"/>
    </source>
</evidence>
<comment type="caution">
    <text evidence="9">The sequence shown here is derived from an EMBL/GenBank/DDBJ whole genome shotgun (WGS) entry which is preliminary data.</text>
</comment>
<evidence type="ECO:0000256" key="6">
    <source>
        <dbReference type="ARBA" id="ARBA00023004"/>
    </source>
</evidence>
<evidence type="ECO:0000259" key="8">
    <source>
        <dbReference type="PROSITE" id="PS51379"/>
    </source>
</evidence>
<organism evidence="9 10">
    <name type="scientific">Dorea ammoniilytica</name>
    <dbReference type="NCBI Taxonomy" id="2981788"/>
    <lineage>
        <taxon>Bacteria</taxon>
        <taxon>Bacillati</taxon>
        <taxon>Bacillota</taxon>
        <taxon>Clostridia</taxon>
        <taxon>Lachnospirales</taxon>
        <taxon>Lachnospiraceae</taxon>
        <taxon>Dorea</taxon>
    </lineage>
</organism>
<evidence type="ECO:0000256" key="5">
    <source>
        <dbReference type="ARBA" id="ARBA00022982"/>
    </source>
</evidence>
<evidence type="ECO:0000313" key="10">
    <source>
        <dbReference type="Proteomes" id="UP001207605"/>
    </source>
</evidence>
<evidence type="ECO:0000313" key="9">
    <source>
        <dbReference type="EMBL" id="MCU6699691.1"/>
    </source>
</evidence>
<keyword evidence="1" id="KW-0813">Transport</keyword>
<evidence type="ECO:0000256" key="3">
    <source>
        <dbReference type="ARBA" id="ARBA00022723"/>
    </source>
</evidence>
<dbReference type="Pfam" id="PF12838">
    <property type="entry name" value="Fer4_7"/>
    <property type="match status" value="1"/>
</dbReference>
<dbReference type="PROSITE" id="PS00198">
    <property type="entry name" value="4FE4S_FER_1"/>
    <property type="match status" value="2"/>
</dbReference>
<keyword evidence="10" id="KW-1185">Reference proteome</keyword>
<sequence length="208" mass="22779">MEVKDIFRYVVEEIHTSIMATTDEDGHPVTCAIDLMDCDDDSIYFLTATGKGFYKRLICSPHIALTALKGTDTMHSVAVSVVGEVRELGPELLSGLFEKNPYMYDIYPTEESRGVLTVFQIFRGQGEWFSLQTERIEKKNFAFGGEQVKGETYKVEEGCIGCGACQNACPRACIQMDGGHAVIDSVTCICCGNCKKVCPVGAITAGEM</sequence>
<keyword evidence="2" id="KW-0004">4Fe-4S</keyword>
<dbReference type="EMBL" id="JAOQJV010000005">
    <property type="protein sequence ID" value="MCU6699691.1"/>
    <property type="molecule type" value="Genomic_DNA"/>
</dbReference>
<feature type="domain" description="4Fe-4S ferredoxin-type" evidence="8">
    <location>
        <begin position="150"/>
        <end position="179"/>
    </location>
</feature>
<accession>A0ABT2S519</accession>
<dbReference type="InterPro" id="IPR017896">
    <property type="entry name" value="4Fe4S_Fe-S-bd"/>
</dbReference>
<evidence type="ECO:0000256" key="4">
    <source>
        <dbReference type="ARBA" id="ARBA00022737"/>
    </source>
</evidence>
<dbReference type="SUPFAM" id="SSF54862">
    <property type="entry name" value="4Fe-4S ferredoxins"/>
    <property type="match status" value="1"/>
</dbReference>
<dbReference type="Gene3D" id="2.30.110.10">
    <property type="entry name" value="Electron Transport, Fmn-binding Protein, Chain A"/>
    <property type="match status" value="1"/>
</dbReference>
<keyword evidence="4" id="KW-0677">Repeat</keyword>
<protein>
    <submittedName>
        <fullName evidence="9">4Fe-4S binding protein</fullName>
    </submittedName>
</protein>
<feature type="domain" description="4Fe-4S ferredoxin-type" evidence="8">
    <location>
        <begin position="180"/>
        <end position="208"/>
    </location>
</feature>
<dbReference type="SUPFAM" id="SSF50475">
    <property type="entry name" value="FMN-binding split barrel"/>
    <property type="match status" value="1"/>
</dbReference>
<evidence type="ECO:0000256" key="1">
    <source>
        <dbReference type="ARBA" id="ARBA00022448"/>
    </source>
</evidence>
<dbReference type="Pfam" id="PF01243">
    <property type="entry name" value="PNPOx_N"/>
    <property type="match status" value="1"/>
</dbReference>